<organism evidence="1">
    <name type="scientific">marine sediment metagenome</name>
    <dbReference type="NCBI Taxonomy" id="412755"/>
    <lineage>
        <taxon>unclassified sequences</taxon>
        <taxon>metagenomes</taxon>
        <taxon>ecological metagenomes</taxon>
    </lineage>
</organism>
<dbReference type="AlphaFoldDB" id="X1BPL4"/>
<dbReference type="InterPro" id="IPR052705">
    <property type="entry name" value="Gliding_Motility_GTPase"/>
</dbReference>
<evidence type="ECO:0008006" key="2">
    <source>
        <dbReference type="Google" id="ProtNLM"/>
    </source>
</evidence>
<dbReference type="InterPro" id="IPR027417">
    <property type="entry name" value="P-loop_NTPase"/>
</dbReference>
<protein>
    <recommendedName>
        <fullName evidence="2">Mutual gliding-motility protein MglA</fullName>
    </recommendedName>
</protein>
<dbReference type="Gene3D" id="3.40.50.300">
    <property type="entry name" value="P-loop containing nucleotide triphosphate hydrolases"/>
    <property type="match status" value="1"/>
</dbReference>
<accession>X1BPL4</accession>
<evidence type="ECO:0000313" key="1">
    <source>
        <dbReference type="EMBL" id="GAG83122.1"/>
    </source>
</evidence>
<dbReference type="PANTHER" id="PTHR42708">
    <property type="entry name" value="ATP/GTP-BINDING PROTEIN-RELATED"/>
    <property type="match status" value="1"/>
</dbReference>
<comment type="caution">
    <text evidence="1">The sequence shown here is derived from an EMBL/GenBank/DDBJ whole genome shotgun (WGS) entry which is preliminary data.</text>
</comment>
<dbReference type="SUPFAM" id="SSF52540">
    <property type="entry name" value="P-loop containing nucleoside triphosphate hydrolases"/>
    <property type="match status" value="1"/>
</dbReference>
<dbReference type="EMBL" id="BART01013952">
    <property type="protein sequence ID" value="GAG83122.1"/>
    <property type="molecule type" value="Genomic_DNA"/>
</dbReference>
<dbReference type="CDD" id="cd00882">
    <property type="entry name" value="Ras_like_GTPase"/>
    <property type="match status" value="1"/>
</dbReference>
<sequence>MTVCGVHELEGNQYMIIDYGNRTVGLKIVFFGPAMSGKTTAIRWLFSSLDYADKLTSIENTVGRTMFCDFGTIPFPLNENWTVNAHVWSATGQDFYRSTREVVLVGADGVIFMADSQSTLLDENLASWNELMSMITEEERPLPVVVCLNKQDLPGAVHEEQLKG</sequence>
<proteinExistence type="predicted"/>
<gene>
    <name evidence="1" type="ORF">S01H4_28197</name>
</gene>
<name>X1BPL4_9ZZZZ</name>
<feature type="non-terminal residue" evidence="1">
    <location>
        <position position="164"/>
    </location>
</feature>
<dbReference type="Pfam" id="PF08477">
    <property type="entry name" value="Roc"/>
    <property type="match status" value="1"/>
</dbReference>
<dbReference type="PANTHER" id="PTHR42708:SF1">
    <property type="entry name" value="GLIDING MOTILITY PROTEIN MGLA"/>
    <property type="match status" value="1"/>
</dbReference>
<reference evidence="1" key="1">
    <citation type="journal article" date="2014" name="Front. Microbiol.">
        <title>High frequency of phylogenetically diverse reductive dehalogenase-homologous genes in deep subseafloor sedimentary metagenomes.</title>
        <authorList>
            <person name="Kawai M."/>
            <person name="Futagami T."/>
            <person name="Toyoda A."/>
            <person name="Takaki Y."/>
            <person name="Nishi S."/>
            <person name="Hori S."/>
            <person name="Arai W."/>
            <person name="Tsubouchi T."/>
            <person name="Morono Y."/>
            <person name="Uchiyama I."/>
            <person name="Ito T."/>
            <person name="Fujiyama A."/>
            <person name="Inagaki F."/>
            <person name="Takami H."/>
        </authorList>
    </citation>
    <scope>NUCLEOTIDE SEQUENCE</scope>
    <source>
        <strain evidence="1">Expedition CK06-06</strain>
    </source>
</reference>